<dbReference type="RefSeq" id="WP_346761570.1">
    <property type="nucleotide sequence ID" value="NZ_JAUJEB010000008.1"/>
</dbReference>
<reference evidence="13" key="1">
    <citation type="submission" date="2023-06" db="EMBL/GenBank/DDBJ databases">
        <title>Genomic of Agaribacillus aureum.</title>
        <authorList>
            <person name="Wang G."/>
        </authorList>
    </citation>
    <scope>NUCLEOTIDE SEQUENCE</scope>
    <source>
        <strain evidence="13">BMA12</strain>
    </source>
</reference>
<keyword evidence="7 8" id="KW-0998">Cell outer membrane</keyword>
<keyword evidence="13" id="KW-0675">Receptor</keyword>
<evidence type="ECO:0000256" key="7">
    <source>
        <dbReference type="ARBA" id="ARBA00023237"/>
    </source>
</evidence>
<dbReference type="EMBL" id="JAUJEB010000008">
    <property type="protein sequence ID" value="MDN5216233.1"/>
    <property type="molecule type" value="Genomic_DNA"/>
</dbReference>
<evidence type="ECO:0000256" key="9">
    <source>
        <dbReference type="RuleBase" id="RU003357"/>
    </source>
</evidence>
<sequence>MKKKLQHQILIAVKYSFFGLFLQCAVTCALLANPDISKSQNISIEEIYVSINDGKIKLNEAFTLLEKSSSLKFVYLNNSIVEEAYVQLTGNNRSLGDVLRDISRAKKLAFKRVNDKIYVKRLDNNKTLSAGIVQEVLEIEISGKVSDENGEPLPGASVLVKETDIGTVTDSEGFYKLSVPDDATTLVFSFVGYLTEETDIDGRTTIDINLTPDISQLSEIVVIGYGTQTKREVTGSIASVSARDLGEVSVDGFSRALTGKVAGVRVQQTTGAPGGNITIRVRGTGSINAGNDPLYVIDGFPIENTNVGASDQGLNPLSSINPDDIESIEILKDAAAASIYGSRGSNGVVIITTKRGEQGKAKINFDASFGTQSVINKVDVLNGDDFLDLAKEAYANAAATNEPGLPMPDFLQNDSQFRGINTDWQDEIFRPATVQNYQLSASGGNENLKYFISGGYLNEEGIVIASGFERFSFRSNLDAKLSNKVRIGLNFTPSYAINDEVNAEGHWASNAVINQSLIGFGFLRPDEDQEDFINTQPDYNCCGVPNPVRTANKFDATSTQFRTIANGFAEIDLIEDLTFKTTLGTDLNYFRRDVFNPADIQRNRVDTEASTRTLSQRSWLLENTLTYQKAFGDHNITALGGFSYQEYKEESNTISGRGFTNDIVRTINSENNLITNANALVQEWALASFIGRINYTYKNKYFLTATVRSDGSSRFGENNKYATFPSVSAGWALSDESFMQGIAAISELKLRASYGVSGNNRIGNYASIGLLSPSSYVLGSGNGSSVSGLNPSTIANNDLTWETTKQFDIGIELGLLDDRIFLVADYYNSKTEDLLLNVPIPTITGFSVALQNLGEVRNKGWEFALNTRNFVGAFKWSTNFNIYFNDNEVLKLGPEGDPLITGGARGGTHITEIGGELGAFYLLIQEGIFQTQEEIDNSPTWNISRGTWPGDVKYRDVNGDGQINANDRAVAGSSLPDFVWGITNTFSYKNFDLTIVADGVQGNEVFNIAGRFLTNIEGNQNQAASALNRWKSVNEPGDGITPRANRVTSGNNNRESNRWLEDGSFIRIQNVTLGYNFSPEIIGNLPFNALRLYGAVSNLAYITDYTGYNPEVSLEGGDPLNPGEDYGSYPLSRRFTIGVKVGF</sequence>
<evidence type="ECO:0000313" key="13">
    <source>
        <dbReference type="EMBL" id="MDN5216233.1"/>
    </source>
</evidence>
<gene>
    <name evidence="13" type="ORF">QQ020_29465</name>
</gene>
<evidence type="ECO:0000259" key="12">
    <source>
        <dbReference type="Pfam" id="PF07715"/>
    </source>
</evidence>
<dbReference type="SUPFAM" id="SSF56935">
    <property type="entry name" value="Porins"/>
    <property type="match status" value="1"/>
</dbReference>
<dbReference type="Pfam" id="PF07715">
    <property type="entry name" value="Plug"/>
    <property type="match status" value="1"/>
</dbReference>
<keyword evidence="4 8" id="KW-0812">Transmembrane</keyword>
<evidence type="ECO:0000256" key="5">
    <source>
        <dbReference type="ARBA" id="ARBA00023077"/>
    </source>
</evidence>
<accession>A0ABT8LF76</accession>
<dbReference type="InterPro" id="IPR036942">
    <property type="entry name" value="Beta-barrel_TonB_sf"/>
</dbReference>
<dbReference type="SUPFAM" id="SSF49464">
    <property type="entry name" value="Carboxypeptidase regulatory domain-like"/>
    <property type="match status" value="1"/>
</dbReference>
<dbReference type="NCBIfam" id="TIGR04056">
    <property type="entry name" value="OMP_RagA_SusC"/>
    <property type="match status" value="1"/>
</dbReference>
<keyword evidence="5 9" id="KW-0798">TonB box</keyword>
<dbReference type="InterPro" id="IPR008969">
    <property type="entry name" value="CarboxyPept-like_regulatory"/>
</dbReference>
<keyword evidence="6 8" id="KW-0472">Membrane</keyword>
<comment type="similarity">
    <text evidence="8 9">Belongs to the TonB-dependent receptor family.</text>
</comment>
<evidence type="ECO:0000256" key="6">
    <source>
        <dbReference type="ARBA" id="ARBA00023136"/>
    </source>
</evidence>
<dbReference type="Pfam" id="PF13715">
    <property type="entry name" value="CarbopepD_reg_2"/>
    <property type="match status" value="1"/>
</dbReference>
<feature type="domain" description="TonB-dependent receptor-like beta-barrel" evidence="11">
    <location>
        <begin position="533"/>
        <end position="1099"/>
    </location>
</feature>
<evidence type="ECO:0000256" key="8">
    <source>
        <dbReference type="PROSITE-ProRule" id="PRU01360"/>
    </source>
</evidence>
<comment type="subcellular location">
    <subcellularLocation>
        <location evidence="1 8">Cell outer membrane</location>
        <topology evidence="1 8">Multi-pass membrane protein</topology>
    </subcellularLocation>
</comment>
<dbReference type="Gene3D" id="2.40.170.20">
    <property type="entry name" value="TonB-dependent receptor, beta-barrel domain"/>
    <property type="match status" value="1"/>
</dbReference>
<dbReference type="Gene3D" id="2.60.40.1120">
    <property type="entry name" value="Carboxypeptidase-like, regulatory domain"/>
    <property type="match status" value="1"/>
</dbReference>
<keyword evidence="3 8" id="KW-1134">Transmembrane beta strand</keyword>
<keyword evidence="14" id="KW-1185">Reference proteome</keyword>
<evidence type="ECO:0000259" key="11">
    <source>
        <dbReference type="Pfam" id="PF00593"/>
    </source>
</evidence>
<evidence type="ECO:0000313" key="14">
    <source>
        <dbReference type="Proteomes" id="UP001172083"/>
    </source>
</evidence>
<feature type="region of interest" description="Disordered" evidence="10">
    <location>
        <begin position="1034"/>
        <end position="1054"/>
    </location>
</feature>
<dbReference type="InterPro" id="IPR023997">
    <property type="entry name" value="TonB-dep_OMP_SusC/RagA_CS"/>
</dbReference>
<dbReference type="InterPro" id="IPR023996">
    <property type="entry name" value="TonB-dep_OMP_SusC/RagA"/>
</dbReference>
<evidence type="ECO:0000256" key="1">
    <source>
        <dbReference type="ARBA" id="ARBA00004571"/>
    </source>
</evidence>
<proteinExistence type="inferred from homology"/>
<dbReference type="Proteomes" id="UP001172083">
    <property type="component" value="Unassembled WGS sequence"/>
</dbReference>
<keyword evidence="2 8" id="KW-0813">Transport</keyword>
<dbReference type="InterPro" id="IPR037066">
    <property type="entry name" value="Plug_dom_sf"/>
</dbReference>
<dbReference type="InterPro" id="IPR000531">
    <property type="entry name" value="Beta-barrel_TonB"/>
</dbReference>
<dbReference type="Pfam" id="PF00593">
    <property type="entry name" value="TonB_dep_Rec_b-barrel"/>
    <property type="match status" value="1"/>
</dbReference>
<evidence type="ECO:0000256" key="3">
    <source>
        <dbReference type="ARBA" id="ARBA00022452"/>
    </source>
</evidence>
<organism evidence="13 14">
    <name type="scientific">Agaribacillus aureus</name>
    <dbReference type="NCBI Taxonomy" id="3051825"/>
    <lineage>
        <taxon>Bacteria</taxon>
        <taxon>Pseudomonadati</taxon>
        <taxon>Bacteroidota</taxon>
        <taxon>Cytophagia</taxon>
        <taxon>Cytophagales</taxon>
        <taxon>Splendidivirgaceae</taxon>
        <taxon>Agaribacillus</taxon>
    </lineage>
</organism>
<dbReference type="Gene3D" id="2.170.130.10">
    <property type="entry name" value="TonB-dependent receptor, plug domain"/>
    <property type="match status" value="1"/>
</dbReference>
<evidence type="ECO:0000256" key="4">
    <source>
        <dbReference type="ARBA" id="ARBA00022692"/>
    </source>
</evidence>
<protein>
    <submittedName>
        <fullName evidence="13">TonB-dependent receptor</fullName>
    </submittedName>
</protein>
<evidence type="ECO:0000256" key="2">
    <source>
        <dbReference type="ARBA" id="ARBA00022448"/>
    </source>
</evidence>
<evidence type="ECO:0000256" key="10">
    <source>
        <dbReference type="SAM" id="MobiDB-lite"/>
    </source>
</evidence>
<comment type="caution">
    <text evidence="13">The sequence shown here is derived from an EMBL/GenBank/DDBJ whole genome shotgun (WGS) entry which is preliminary data.</text>
</comment>
<dbReference type="PROSITE" id="PS52016">
    <property type="entry name" value="TONB_DEPENDENT_REC_3"/>
    <property type="match status" value="1"/>
</dbReference>
<dbReference type="NCBIfam" id="TIGR04057">
    <property type="entry name" value="SusC_RagA_signa"/>
    <property type="match status" value="1"/>
</dbReference>
<dbReference type="InterPro" id="IPR012910">
    <property type="entry name" value="Plug_dom"/>
</dbReference>
<feature type="domain" description="TonB-dependent receptor plug" evidence="12">
    <location>
        <begin position="230"/>
        <end position="348"/>
    </location>
</feature>
<dbReference type="InterPro" id="IPR039426">
    <property type="entry name" value="TonB-dep_rcpt-like"/>
</dbReference>
<name>A0ABT8LF76_9BACT</name>